<reference evidence="6 7" key="1">
    <citation type="journal article" date="2016" name="Nat. Microbiol.">
        <title>Genomic inference of the metabolism of cosmopolitan subsurface Archaea, Hadesarchaea.</title>
        <authorList>
            <person name="Baker B.J."/>
            <person name="Saw J.H."/>
            <person name="Lind A.E."/>
            <person name="Lazar C.S."/>
            <person name="Hinrichs K.-U."/>
            <person name="Teske A.P."/>
            <person name="Ettema T.J."/>
        </authorList>
    </citation>
    <scope>NUCLEOTIDE SEQUENCE [LARGE SCALE GENOMIC DNA]</scope>
</reference>
<dbReference type="AlphaFoldDB" id="A0A147K1A7"/>
<dbReference type="InterPro" id="IPR013466">
    <property type="entry name" value="Thymidine/AMP_Pase"/>
</dbReference>
<dbReference type="PANTHER" id="PTHR10515:SF0">
    <property type="entry name" value="THYMIDINE PHOSPHORYLASE"/>
    <property type="match status" value="1"/>
</dbReference>
<feature type="active site" description="Proton donor" evidence="3">
    <location>
        <position position="260"/>
    </location>
</feature>
<comment type="catalytic activity">
    <reaction evidence="3">
        <text>UMP + phosphate = alpha-D-ribose 1,5-bisphosphate + uracil</text>
        <dbReference type="Rhea" id="RHEA:36991"/>
        <dbReference type="ChEBI" id="CHEBI:17568"/>
        <dbReference type="ChEBI" id="CHEBI:43474"/>
        <dbReference type="ChEBI" id="CHEBI:57865"/>
        <dbReference type="ChEBI" id="CHEBI:68688"/>
        <dbReference type="EC" id="2.4.2.57"/>
    </reaction>
</comment>
<evidence type="ECO:0000256" key="1">
    <source>
        <dbReference type="ARBA" id="ARBA00022676"/>
    </source>
</evidence>
<dbReference type="InterPro" id="IPR036320">
    <property type="entry name" value="Glycosyl_Trfase_fam3_N_dom_sf"/>
</dbReference>
<dbReference type="SUPFAM" id="SSF54680">
    <property type="entry name" value="Pyrimidine nucleoside phosphorylase C-terminal domain"/>
    <property type="match status" value="1"/>
</dbReference>
<dbReference type="Pfam" id="PF00591">
    <property type="entry name" value="Glycos_transf_3"/>
    <property type="match status" value="1"/>
</dbReference>
<feature type="binding site" evidence="3">
    <location>
        <position position="172"/>
    </location>
    <ligand>
        <name>AMP</name>
        <dbReference type="ChEBI" id="CHEBI:456215"/>
    </ligand>
</feature>
<dbReference type="NCBIfam" id="TIGR03327">
    <property type="entry name" value="AMP_phos"/>
    <property type="match status" value="1"/>
</dbReference>
<evidence type="ECO:0000259" key="4">
    <source>
        <dbReference type="SMART" id="SM00941"/>
    </source>
</evidence>
<dbReference type="GO" id="GO:0046125">
    <property type="term" value="P:pyrimidine deoxyribonucleoside metabolic process"/>
    <property type="evidence" value="ECO:0007669"/>
    <property type="project" value="InterPro"/>
</dbReference>
<dbReference type="GO" id="GO:0005829">
    <property type="term" value="C:cytosol"/>
    <property type="evidence" value="ECO:0007669"/>
    <property type="project" value="TreeGrafter"/>
</dbReference>
<dbReference type="EC" id="2.4.2.57" evidence="3"/>
<feature type="binding site" evidence="3">
    <location>
        <begin position="198"/>
        <end position="203"/>
    </location>
    <ligand>
        <name>AMP</name>
        <dbReference type="ChEBI" id="CHEBI:456215"/>
    </ligand>
</feature>
<feature type="binding site" evidence="3">
    <location>
        <position position="207"/>
    </location>
    <ligand>
        <name>AMP</name>
        <dbReference type="ChEBI" id="CHEBI:456215"/>
    </ligand>
</feature>
<evidence type="ECO:0000259" key="5">
    <source>
        <dbReference type="SMART" id="SM01073"/>
    </source>
</evidence>
<dbReference type="STRING" id="1776334.APZ16_02070"/>
<keyword evidence="2 3" id="KW-0808">Transferase</keyword>
<dbReference type="InterPro" id="IPR000312">
    <property type="entry name" value="Glycosyl_Trfase_fam3"/>
</dbReference>
<feature type="domain" description="CDC48 N-terminal subdomain" evidence="5">
    <location>
        <begin position="2"/>
        <end position="89"/>
    </location>
</feature>
<proteinExistence type="inferred from homology"/>
<comment type="similarity">
    <text evidence="3">Belongs to the thymidine/pyrimidine-nucleoside phosphorylase family. Type 2 subfamily.</text>
</comment>
<feature type="binding site" evidence="3">
    <location>
        <position position="292"/>
    </location>
    <ligand>
        <name>AMP</name>
        <dbReference type="ChEBI" id="CHEBI:456215"/>
    </ligand>
</feature>
<dbReference type="SMART" id="SM01073">
    <property type="entry name" value="CDC48_N"/>
    <property type="match status" value="1"/>
</dbReference>
<comment type="function">
    <text evidence="3">Catalyzes the conversion of AMP and phosphate to adenine and ribose 1,5-bisphosphate (R15P). Exhibits phosphorylase activity toward CMP and UMP in addition to AMP. Functions in an archaeal AMP degradation pathway, together with R15P isomerase and RubisCO.</text>
</comment>
<sequence>MKRLALKARPLDMETGRNIVVIHENDSQEIGHFPGDRVKLITERKAIVAIANETNKLVRPGELGAFREVTEALSLRPGDVVTVEIAPRPQSVASIKKKMMGGKLTFDEIGTIVRDIVDGNLSTTEMTAFVVSEFIRDMDLDEIVALTQHMVDTGDRMEFEREHVLDVHSIGGVPGNKYALLTVPIVAAAGLIVPKTSSRAITSAAGTADVMEVLANVTLGIEEIKRIVNKVGGVLAWGGAVNLAPADDIIINTERQLSIDPRCQLLASVMSKKLAAGVNSILIDIPTGPGAKVESIEEARNFAHDFIELGHKLKVQVEVAVTYGGQPVGHAIGPALEAKEALEALLGKGPGSLIEKSTSLAAIMLELGGAAAPGLGKEMAMEILRSGKAHQKMREIIAAQGGNPDIKPEEIPIGDKKEVVVAPYSGYVTQIYNQNINEIARAAGAPRDKGAGILLLRKKEGKVDKGEPLFEIYAEHESKLDEALEVARRKFPLKIEGMLLEKITHRPRVV</sequence>
<dbReference type="NCBIfam" id="TIGR02645">
    <property type="entry name" value="ARCH_P_rylase"/>
    <property type="match status" value="1"/>
</dbReference>
<dbReference type="InterPro" id="IPR035902">
    <property type="entry name" value="Nuc_phospho_transferase"/>
</dbReference>
<dbReference type="EMBL" id="LQMQ01000003">
    <property type="protein sequence ID" value="KUO42592.1"/>
    <property type="molecule type" value="Genomic_DNA"/>
</dbReference>
<dbReference type="PANTHER" id="PTHR10515">
    <property type="entry name" value="THYMIDINE PHOSPHORYLASE"/>
    <property type="match status" value="1"/>
</dbReference>
<dbReference type="GO" id="GO:0006206">
    <property type="term" value="P:pyrimidine nucleobase metabolic process"/>
    <property type="evidence" value="ECO:0007669"/>
    <property type="project" value="InterPro"/>
</dbReference>
<dbReference type="NCBIfam" id="NF003338">
    <property type="entry name" value="PRK04350.1"/>
    <property type="match status" value="1"/>
</dbReference>
<dbReference type="InterPro" id="IPR000053">
    <property type="entry name" value="Thymidine/pyrmidine_PPase"/>
</dbReference>
<gene>
    <name evidence="6" type="ORF">APZ16_02070</name>
</gene>
<dbReference type="GO" id="GO:0004645">
    <property type="term" value="F:1,4-alpha-oligoglucan phosphorylase activity"/>
    <property type="evidence" value="ECO:0007669"/>
    <property type="project" value="InterPro"/>
</dbReference>
<dbReference type="PIRSF" id="PIRSF000478">
    <property type="entry name" value="TP_PyNP"/>
    <property type="match status" value="1"/>
</dbReference>
<comment type="catalytic activity">
    <reaction evidence="3">
        <text>CMP + phosphate = cytosine + alpha-D-ribose 1,5-bisphosphate</text>
        <dbReference type="Rhea" id="RHEA:36987"/>
        <dbReference type="ChEBI" id="CHEBI:16040"/>
        <dbReference type="ChEBI" id="CHEBI:43474"/>
        <dbReference type="ChEBI" id="CHEBI:60377"/>
        <dbReference type="ChEBI" id="CHEBI:68688"/>
        <dbReference type="EC" id="2.4.2.57"/>
    </reaction>
</comment>
<dbReference type="Gene3D" id="2.40.40.20">
    <property type="match status" value="1"/>
</dbReference>
<protein>
    <recommendedName>
        <fullName evidence="3">AMP phosphorylase</fullName>
        <shortName evidence="3">AMPpase</shortName>
        <ecNumber evidence="3">2.4.2.57</ecNumber>
    </recommendedName>
    <alternativeName>
        <fullName evidence="3">Nucleoside monophosphate phosphorylase</fullName>
        <shortName evidence="3">NMP phosphorylase</shortName>
    </alternativeName>
</protein>
<dbReference type="Gene3D" id="3.90.1170.30">
    <property type="entry name" value="Pyrimidine nucleoside phosphorylase-like, C-terminal domain"/>
    <property type="match status" value="1"/>
</dbReference>
<dbReference type="InterPro" id="IPR013102">
    <property type="entry name" value="PYNP_C"/>
</dbReference>
<dbReference type="Pfam" id="PF02885">
    <property type="entry name" value="Glycos_trans_3N"/>
    <property type="match status" value="1"/>
</dbReference>
<comment type="caution">
    <text evidence="6">The sequence shown here is derived from an EMBL/GenBank/DDBJ whole genome shotgun (WGS) entry which is preliminary data.</text>
</comment>
<dbReference type="SUPFAM" id="SSF52418">
    <property type="entry name" value="Nucleoside phosphorylase/phosphoribosyltransferase catalytic domain"/>
    <property type="match status" value="1"/>
</dbReference>
<dbReference type="GO" id="GO:0016763">
    <property type="term" value="F:pentosyltransferase activity"/>
    <property type="evidence" value="ECO:0007669"/>
    <property type="project" value="UniProtKB-UniRule"/>
</dbReference>
<dbReference type="InterPro" id="IPR003338">
    <property type="entry name" value="CDC4_N-term_subdom"/>
</dbReference>
<dbReference type="InterPro" id="IPR017872">
    <property type="entry name" value="Pyrmidine_PPase_CS"/>
</dbReference>
<dbReference type="Gene3D" id="3.40.1030.10">
    <property type="entry name" value="Nucleoside phosphorylase/phosphoribosyltransferase catalytic domain"/>
    <property type="match status" value="1"/>
</dbReference>
<dbReference type="InterPro" id="IPR017459">
    <property type="entry name" value="Glycosyl_Trfase_fam3_N_dom"/>
</dbReference>
<dbReference type="SUPFAM" id="SSF47648">
    <property type="entry name" value="Nucleoside phosphorylase/phosphoribosyltransferase N-terminal domain"/>
    <property type="match status" value="1"/>
</dbReference>
<dbReference type="PROSITE" id="PS00647">
    <property type="entry name" value="THYMID_PHOSPHORYLASE"/>
    <property type="match status" value="1"/>
</dbReference>
<name>A0A147K1A7_HADYE</name>
<feature type="binding site" evidence="3">
    <location>
        <position position="268"/>
    </location>
    <ligand>
        <name>AMP</name>
        <dbReference type="ChEBI" id="CHEBI:456215"/>
    </ligand>
</feature>
<organism evidence="6 7">
    <name type="scientific">Hadarchaeum yellowstonense</name>
    <dbReference type="NCBI Taxonomy" id="1776334"/>
    <lineage>
        <taxon>Archaea</taxon>
        <taxon>Methanobacteriati</taxon>
        <taxon>Candidatus Hadarchaeota</taxon>
        <taxon>Candidatus Hadarchaeia</taxon>
        <taxon>Candidatus Hadarchaeales</taxon>
        <taxon>Candidatus Hadarchaeaceae</taxon>
        <taxon>Candidatus Hadarchaeum</taxon>
    </lineage>
</organism>
<evidence type="ECO:0000313" key="7">
    <source>
        <dbReference type="Proteomes" id="UP000074294"/>
    </source>
</evidence>
<evidence type="ECO:0000313" key="6">
    <source>
        <dbReference type="EMBL" id="KUO42592.1"/>
    </source>
</evidence>
<dbReference type="SMART" id="SM00941">
    <property type="entry name" value="PYNP_C"/>
    <property type="match status" value="1"/>
</dbReference>
<dbReference type="InterPro" id="IPR036566">
    <property type="entry name" value="PYNP-like_C_sf"/>
</dbReference>
<accession>A0A147K1A7</accession>
<feature type="domain" description="Pyrimidine nucleoside phosphorylase C-terminal" evidence="4">
    <location>
        <begin position="427"/>
        <end position="494"/>
    </location>
</feature>
<evidence type="ECO:0000256" key="2">
    <source>
        <dbReference type="ARBA" id="ARBA00022679"/>
    </source>
</evidence>
<dbReference type="InterPro" id="IPR017713">
    <property type="entry name" value="AMP_phosphorylase"/>
</dbReference>
<dbReference type="Pfam" id="PF07831">
    <property type="entry name" value="PYNP_C"/>
    <property type="match status" value="1"/>
</dbReference>
<dbReference type="GO" id="GO:0006196">
    <property type="term" value="P:AMP catabolic process"/>
    <property type="evidence" value="ECO:0007669"/>
    <property type="project" value="UniProtKB-UniRule"/>
</dbReference>
<evidence type="ECO:0000256" key="3">
    <source>
        <dbReference type="HAMAP-Rule" id="MF_02132"/>
    </source>
</evidence>
<dbReference type="Proteomes" id="UP000074294">
    <property type="component" value="Unassembled WGS sequence"/>
</dbReference>
<dbReference type="Gene3D" id="1.20.970.50">
    <property type="match status" value="1"/>
</dbReference>
<dbReference type="GO" id="GO:0016208">
    <property type="term" value="F:AMP binding"/>
    <property type="evidence" value="ECO:0007669"/>
    <property type="project" value="UniProtKB-UniRule"/>
</dbReference>
<dbReference type="HAMAP" id="MF_02132">
    <property type="entry name" value="AMP_phosphorylase"/>
    <property type="match status" value="1"/>
</dbReference>
<keyword evidence="1 3" id="KW-0328">Glycosyltransferase</keyword>
<comment type="catalytic activity">
    <reaction evidence="3">
        <text>AMP + phosphate = alpha-D-ribose 1,5-bisphosphate + adenine</text>
        <dbReference type="Rhea" id="RHEA:36975"/>
        <dbReference type="ChEBI" id="CHEBI:16708"/>
        <dbReference type="ChEBI" id="CHEBI:43474"/>
        <dbReference type="ChEBI" id="CHEBI:68688"/>
        <dbReference type="ChEBI" id="CHEBI:456215"/>
        <dbReference type="EC" id="2.4.2.57"/>
    </reaction>
</comment>